<dbReference type="Proteomes" id="UP001165740">
    <property type="component" value="Chromosome 11"/>
</dbReference>
<evidence type="ECO:0000313" key="3">
    <source>
        <dbReference type="Proteomes" id="UP001165740"/>
    </source>
</evidence>
<feature type="region of interest" description="Disordered" evidence="1">
    <location>
        <begin position="465"/>
        <end position="520"/>
    </location>
</feature>
<gene>
    <name evidence="4" type="primary">LOC106053896</name>
</gene>
<feature type="transmembrane region" description="Helical" evidence="2">
    <location>
        <begin position="167"/>
        <end position="192"/>
    </location>
</feature>
<feature type="transmembrane region" description="Helical" evidence="2">
    <location>
        <begin position="85"/>
        <end position="103"/>
    </location>
</feature>
<dbReference type="RefSeq" id="XP_055860912.1">
    <property type="nucleotide sequence ID" value="XM_056004937.1"/>
</dbReference>
<feature type="transmembrane region" description="Helical" evidence="2">
    <location>
        <begin position="358"/>
        <end position="378"/>
    </location>
</feature>
<keyword evidence="2" id="KW-0472">Membrane</keyword>
<feature type="transmembrane region" description="Helical" evidence="2">
    <location>
        <begin position="50"/>
        <end position="73"/>
    </location>
</feature>
<dbReference type="SUPFAM" id="SSF81321">
    <property type="entry name" value="Family A G protein-coupled receptor-like"/>
    <property type="match status" value="1"/>
</dbReference>
<feature type="compositionally biased region" description="Basic residues" evidence="1">
    <location>
        <begin position="482"/>
        <end position="495"/>
    </location>
</feature>
<protein>
    <submittedName>
        <fullName evidence="4">Uncharacterized protein LOC106053896</fullName>
    </submittedName>
</protein>
<dbReference type="Gene3D" id="1.20.1070.10">
    <property type="entry name" value="Rhodopsin 7-helix transmembrane proteins"/>
    <property type="match status" value="1"/>
</dbReference>
<organism evidence="3 4">
    <name type="scientific">Biomphalaria glabrata</name>
    <name type="common">Bloodfluke planorb</name>
    <name type="synonym">Freshwater snail</name>
    <dbReference type="NCBI Taxonomy" id="6526"/>
    <lineage>
        <taxon>Eukaryota</taxon>
        <taxon>Metazoa</taxon>
        <taxon>Spiralia</taxon>
        <taxon>Lophotrochozoa</taxon>
        <taxon>Mollusca</taxon>
        <taxon>Gastropoda</taxon>
        <taxon>Heterobranchia</taxon>
        <taxon>Euthyneura</taxon>
        <taxon>Panpulmonata</taxon>
        <taxon>Hygrophila</taxon>
        <taxon>Lymnaeoidea</taxon>
        <taxon>Planorbidae</taxon>
        <taxon>Biomphalaria</taxon>
    </lineage>
</organism>
<feature type="transmembrane region" description="Helical" evidence="2">
    <location>
        <begin position="276"/>
        <end position="300"/>
    </location>
</feature>
<keyword evidence="2" id="KW-1133">Transmembrane helix</keyword>
<keyword evidence="3" id="KW-1185">Reference proteome</keyword>
<evidence type="ECO:0000256" key="2">
    <source>
        <dbReference type="SAM" id="Phobius"/>
    </source>
</evidence>
<dbReference type="AlphaFoldDB" id="A0A9W2YDU5"/>
<dbReference type="GeneID" id="106053896"/>
<keyword evidence="2" id="KW-0812">Transmembrane</keyword>
<reference evidence="4" key="1">
    <citation type="submission" date="2025-08" db="UniProtKB">
        <authorList>
            <consortium name="RefSeq"/>
        </authorList>
    </citation>
    <scope>IDENTIFICATION</scope>
</reference>
<evidence type="ECO:0000256" key="1">
    <source>
        <dbReference type="SAM" id="MobiDB-lite"/>
    </source>
</evidence>
<feature type="transmembrane region" description="Helical" evidence="2">
    <location>
        <begin position="212"/>
        <end position="238"/>
    </location>
</feature>
<evidence type="ECO:0000313" key="4">
    <source>
        <dbReference type="RefSeq" id="XP_055860912.1"/>
    </source>
</evidence>
<name>A0A9W2YDU5_BIOGL</name>
<feature type="transmembrane region" description="Helical" evidence="2">
    <location>
        <begin position="123"/>
        <end position="146"/>
    </location>
</feature>
<proteinExistence type="predicted"/>
<accession>A0A9W2YDU5</accession>
<dbReference type="OrthoDB" id="6075263at2759"/>
<sequence>MSMARYAIDIVVPEDDQPLEIMSGRHKGSNFNENNPLGISDHLRCFVTIYLPWLVAITLGLNVFGIWVLKSSFLRGLVLQPMFKLYLELHCLLMITGPFYVWMGQTFHQFIQHVQVYPCFLLLWAHNFAMIATSSMLVAMIIERAISIGRPEIVWDIWRRACRNISYLLVLTSLVFSVSGVLCVDIESLIQGDTHYPICMPWWDNELGADVTWYKIVAMSFATLPCIAVVLSLILLLARERRFKAAMRKGVSALNHYNAMYVEIKATLHFKFVRSFVWLSLAFLFATSPIGLFIVFGPYLQITFDKIYPEPLPQKMNVTWELDDDLENDTKTSTTAESPVVRTYSSISRSDVETCLWLVYYTYSLCVVPILLKTEVLFWREWCGRARKVSNLIYCRKVLSPKWRTISGLKEELSQGHLVGPYIPSEDALNEPSTIQKELQVVQVTRMEVPEAVVKDVQTKATSTVSTPQKIRAKSSDEGRKVKNSRAARKKKLKRAKDSLEITTQASKKNNLKSEDTSSI</sequence>